<feature type="signal peptide" evidence="1">
    <location>
        <begin position="1"/>
        <end position="25"/>
    </location>
</feature>
<dbReference type="AlphaFoldDB" id="A0A2X0LZ91"/>
<protein>
    <submittedName>
        <fullName evidence="2">BQ5605_C002g01626 protein</fullName>
    </submittedName>
</protein>
<accession>A0A2X0LZ91</accession>
<keyword evidence="3" id="KW-1185">Reference proteome</keyword>
<evidence type="ECO:0000256" key="1">
    <source>
        <dbReference type="SAM" id="SignalP"/>
    </source>
</evidence>
<evidence type="ECO:0000313" key="3">
    <source>
        <dbReference type="Proteomes" id="UP000249464"/>
    </source>
</evidence>
<gene>
    <name evidence="2" type="primary">BQ5605_C002g01626</name>
    <name evidence="2" type="ORF">BQ5605_C002G01626</name>
</gene>
<name>A0A2X0LZ91_9BASI</name>
<organism evidence="2 3">
    <name type="scientific">Microbotryum silenes-dioicae</name>
    <dbReference type="NCBI Taxonomy" id="796604"/>
    <lineage>
        <taxon>Eukaryota</taxon>
        <taxon>Fungi</taxon>
        <taxon>Dikarya</taxon>
        <taxon>Basidiomycota</taxon>
        <taxon>Pucciniomycotina</taxon>
        <taxon>Microbotryomycetes</taxon>
        <taxon>Microbotryales</taxon>
        <taxon>Microbotryaceae</taxon>
        <taxon>Microbotryum</taxon>
    </lineage>
</organism>
<proteinExistence type="predicted"/>
<dbReference type="EMBL" id="FQNC01000041">
    <property type="protein sequence ID" value="SGY34405.1"/>
    <property type="molecule type" value="Genomic_DNA"/>
</dbReference>
<sequence length="51" mass="5792">MSGFMANIKVASWVFLDLLIDDVSSAPFPFARVIRFRFFTCRCSMGTSVRP</sequence>
<reference evidence="2 3" key="1">
    <citation type="submission" date="2016-11" db="EMBL/GenBank/DDBJ databases">
        <authorList>
            <person name="Jaros S."/>
            <person name="Januszkiewicz K."/>
            <person name="Wedrychowicz H."/>
        </authorList>
    </citation>
    <scope>NUCLEOTIDE SEQUENCE [LARGE SCALE GENOMIC DNA]</scope>
</reference>
<keyword evidence="1" id="KW-0732">Signal</keyword>
<evidence type="ECO:0000313" key="2">
    <source>
        <dbReference type="EMBL" id="SGY34405.1"/>
    </source>
</evidence>
<feature type="chain" id="PRO_5015925225" evidence="1">
    <location>
        <begin position="26"/>
        <end position="51"/>
    </location>
</feature>
<dbReference type="Proteomes" id="UP000249464">
    <property type="component" value="Unassembled WGS sequence"/>
</dbReference>